<feature type="coiled-coil region" evidence="2">
    <location>
        <begin position="373"/>
        <end position="400"/>
    </location>
</feature>
<name>A0A5D0HEW9_9FLAO</name>
<dbReference type="Proteomes" id="UP000323930">
    <property type="component" value="Unassembled WGS sequence"/>
</dbReference>
<dbReference type="AlphaFoldDB" id="A0A5D0HEW9"/>
<dbReference type="OrthoDB" id="658938at2"/>
<feature type="domain" description="Peptidase S74" evidence="4">
    <location>
        <begin position="296"/>
        <end position="394"/>
    </location>
</feature>
<dbReference type="Pfam" id="PF13884">
    <property type="entry name" value="Peptidase_S74"/>
    <property type="match status" value="1"/>
</dbReference>
<dbReference type="EMBL" id="VSDQ01000729">
    <property type="protein sequence ID" value="TYA69836.1"/>
    <property type="molecule type" value="Genomic_DNA"/>
</dbReference>
<evidence type="ECO:0000313" key="5">
    <source>
        <dbReference type="EMBL" id="TYA69836.1"/>
    </source>
</evidence>
<keyword evidence="6" id="KW-1185">Reference proteome</keyword>
<dbReference type="InterPro" id="IPR030392">
    <property type="entry name" value="S74_ICA"/>
</dbReference>
<gene>
    <name evidence="5" type="ORF">FUA24_21310</name>
</gene>
<organism evidence="5 6">
    <name type="scientific">Seonamhaeicola marinus</name>
    <dbReference type="NCBI Taxonomy" id="1912246"/>
    <lineage>
        <taxon>Bacteria</taxon>
        <taxon>Pseudomonadati</taxon>
        <taxon>Bacteroidota</taxon>
        <taxon>Flavobacteriia</taxon>
        <taxon>Flavobacteriales</taxon>
        <taxon>Flavobacteriaceae</taxon>
    </lineage>
</organism>
<dbReference type="InterPro" id="IPR036388">
    <property type="entry name" value="WH-like_DNA-bd_sf"/>
</dbReference>
<keyword evidence="3" id="KW-1133">Transmembrane helix</keyword>
<keyword evidence="3" id="KW-0472">Membrane</keyword>
<reference evidence="5 6" key="1">
    <citation type="submission" date="2019-08" db="EMBL/GenBank/DDBJ databases">
        <title>Seonamhaeicola sediminis sp. nov., isolated from marine sediment.</title>
        <authorList>
            <person name="Cao W.R."/>
        </authorList>
    </citation>
    <scope>NUCLEOTIDE SEQUENCE [LARGE SCALE GENOMIC DNA]</scope>
    <source>
        <strain evidence="5 6">B011</strain>
    </source>
</reference>
<evidence type="ECO:0000256" key="2">
    <source>
        <dbReference type="SAM" id="Coils"/>
    </source>
</evidence>
<keyword evidence="3" id="KW-0812">Transmembrane</keyword>
<proteinExistence type="predicted"/>
<keyword evidence="2" id="KW-0175">Coiled coil</keyword>
<evidence type="ECO:0000256" key="1">
    <source>
        <dbReference type="ARBA" id="ARBA00022729"/>
    </source>
</evidence>
<sequence>MLFFLFFMWENRIRLRLLICIYVKLKILITFLNSLKMRTKFFFLLGSFFMITALNGQVKFPHVASSNSGKAEHVTKFGVSDTSLDFLSLTNATVFNGQFVPRFYARRAVDNRFVLDLTASISSSRDNGSTPLMRFTVERDDTVYPNAPSGAQYPWGNAQDGLSYAVNNRPLFTWYNSSTSIMTISAQNNLGIGVNPTARLHTNGTVRFQNLATTSSNTYVLTTDSSGNVRRQLASSFGGGLSNNCNSTNYLTKKSSSGLTCSQIYDNGWNVGVGRIPYYKLDVNGTIRCTNLTTFSDEKYKKNVKNVDNALESILNLNAKKYFWNDDLVNKEDIGFSKNEQYGLIAQEVEKVMPALTYKDENGDYSINYTGLIPVLIEALKEQQNQIVELQNQLNENFIKENTDLINLNNTKIISVSPNPSSSAIEIALNIEKSVKDARLVTYDLNGKIISSLSINERKLDITRYLHKDNFGTGTYIVSLIVNGKSLDSKKIVFK</sequence>
<protein>
    <submittedName>
        <fullName evidence="5">T9SS type A sorting domain-containing protein</fullName>
    </submittedName>
</protein>
<dbReference type="NCBIfam" id="TIGR04183">
    <property type="entry name" value="Por_Secre_tail"/>
    <property type="match status" value="1"/>
</dbReference>
<keyword evidence="1" id="KW-0732">Signal</keyword>
<evidence type="ECO:0000259" key="4">
    <source>
        <dbReference type="PROSITE" id="PS51688"/>
    </source>
</evidence>
<dbReference type="PROSITE" id="PS51688">
    <property type="entry name" value="ICA"/>
    <property type="match status" value="1"/>
</dbReference>
<evidence type="ECO:0000313" key="6">
    <source>
        <dbReference type="Proteomes" id="UP000323930"/>
    </source>
</evidence>
<dbReference type="Gene3D" id="1.10.10.10">
    <property type="entry name" value="Winged helix-like DNA-binding domain superfamily/Winged helix DNA-binding domain"/>
    <property type="match status" value="1"/>
</dbReference>
<feature type="transmembrane region" description="Helical" evidence="3">
    <location>
        <begin position="15"/>
        <end position="34"/>
    </location>
</feature>
<accession>A0A5D0HEW9</accession>
<evidence type="ECO:0000256" key="3">
    <source>
        <dbReference type="SAM" id="Phobius"/>
    </source>
</evidence>
<comment type="caution">
    <text evidence="5">The sequence shown here is derived from an EMBL/GenBank/DDBJ whole genome shotgun (WGS) entry which is preliminary data.</text>
</comment>
<dbReference type="InterPro" id="IPR026444">
    <property type="entry name" value="Secre_tail"/>
</dbReference>